<evidence type="ECO:0000256" key="1">
    <source>
        <dbReference type="ARBA" id="ARBA00006247"/>
    </source>
</evidence>
<feature type="region of interest" description="Disordered" evidence="2">
    <location>
        <begin position="462"/>
        <end position="485"/>
    </location>
</feature>
<dbReference type="InterPro" id="IPR011650">
    <property type="entry name" value="Peptidase_M20_dimer"/>
</dbReference>
<proteinExistence type="inferred from homology"/>
<dbReference type="SUPFAM" id="SSF55031">
    <property type="entry name" value="Bacterial exopeptidase dimerisation domain"/>
    <property type="match status" value="1"/>
</dbReference>
<dbReference type="SUPFAM" id="SSF53187">
    <property type="entry name" value="Zn-dependent exopeptidases"/>
    <property type="match status" value="1"/>
</dbReference>
<reference evidence="4 5" key="1">
    <citation type="submission" date="2016-07" db="EMBL/GenBank/DDBJ databases">
        <title>Pervasive Adenine N6-methylation of Active Genes in Fungi.</title>
        <authorList>
            <consortium name="DOE Joint Genome Institute"/>
            <person name="Mondo S.J."/>
            <person name="Dannebaum R.O."/>
            <person name="Kuo R.C."/>
            <person name="Labutti K."/>
            <person name="Haridas S."/>
            <person name="Kuo A."/>
            <person name="Salamov A."/>
            <person name="Ahrendt S.R."/>
            <person name="Lipzen A."/>
            <person name="Sullivan W."/>
            <person name="Andreopoulos W.B."/>
            <person name="Clum A."/>
            <person name="Lindquist E."/>
            <person name="Daum C."/>
            <person name="Ramamoorthy G.K."/>
            <person name="Gryganskyi A."/>
            <person name="Culley D."/>
            <person name="Magnuson J.K."/>
            <person name="James T.Y."/>
            <person name="O'Malley M.A."/>
            <person name="Stajich J.E."/>
            <person name="Spatafora J.W."/>
            <person name="Visel A."/>
            <person name="Grigoriev I.V."/>
        </authorList>
    </citation>
    <scope>NUCLEOTIDE SEQUENCE [LARGE SCALE GENOMIC DNA]</scope>
    <source>
        <strain evidence="4 5">PL171</strain>
    </source>
</reference>
<dbReference type="OrthoDB" id="6119954at2759"/>
<dbReference type="NCBIfam" id="TIGR01891">
    <property type="entry name" value="amidohydrolases"/>
    <property type="match status" value="1"/>
</dbReference>
<evidence type="ECO:0000313" key="4">
    <source>
        <dbReference type="EMBL" id="ORZ38784.1"/>
    </source>
</evidence>
<dbReference type="Gene3D" id="3.40.630.10">
    <property type="entry name" value="Zn peptidases"/>
    <property type="match status" value="1"/>
</dbReference>
<name>A0A1Y2HXW7_9FUNG</name>
<comment type="similarity">
    <text evidence="1">Belongs to the peptidase M20A family.</text>
</comment>
<dbReference type="PANTHER" id="PTHR30575">
    <property type="entry name" value="PEPTIDASE M20"/>
    <property type="match status" value="1"/>
</dbReference>
<dbReference type="Pfam" id="PF01546">
    <property type="entry name" value="Peptidase_M20"/>
    <property type="match status" value="1"/>
</dbReference>
<dbReference type="CDD" id="cd05672">
    <property type="entry name" value="M20_ACY1L2-like"/>
    <property type="match status" value="1"/>
</dbReference>
<dbReference type="PANTHER" id="PTHR30575:SF0">
    <property type="entry name" value="XAA-ARG DIPEPTIDASE"/>
    <property type="match status" value="1"/>
</dbReference>
<feature type="domain" description="Peptidase M20 dimerisation" evidence="3">
    <location>
        <begin position="207"/>
        <end position="300"/>
    </location>
</feature>
<sequence>MDHIKHLLSTCFGPLLDHKNPLAGGDTLPTLPGSTRSTVDSTIARLDGELRRISLDLHANPELGFQEHHAVQVLTAFLEVQGFTVTRAAFGIETAFTATFEHKGQAGTEPIKVGFCSEYDALPGLGHACGHNLIAIAGLAAAVAAKETIVKHNLAAQITLYGTPAEEGGGGKVHMIDAGAFVDLDICLMLHPDSGNNSRPRCLAMQWIQVTYTGKSAHAAASPWDGHNALDAVCLAFSNLSHMRQQLQPTDRVHGIITNGGAKSNIIPAFTAANFIARAPTQKRLTVVVDKLVACLAAAAQATSTQVDIEYTMAYANQLSNDTLATLYQVEMEKRGVKFPPLEEMLAESTGSTDFGNVSHVVPGLQPMFDVEVPGAELHTKPFADKAAPAIEAHKATLRAAAGLACTALTVVANPELAKRIRQEFEQDPDRLTLLAALERGEPGSLGIPKLGPVSVASAKTKAATERTPLLLASGSTLAPPPYTP</sequence>
<dbReference type="GO" id="GO:0016805">
    <property type="term" value="F:dipeptidase activity"/>
    <property type="evidence" value="ECO:0007669"/>
    <property type="project" value="TreeGrafter"/>
</dbReference>
<evidence type="ECO:0000259" key="3">
    <source>
        <dbReference type="Pfam" id="PF07687"/>
    </source>
</evidence>
<accession>A0A1Y2HXW7</accession>
<dbReference type="InterPro" id="IPR036264">
    <property type="entry name" value="Bact_exopeptidase_dim_dom"/>
</dbReference>
<gene>
    <name evidence="4" type="ORF">BCR44DRAFT_133530</name>
</gene>
<dbReference type="AlphaFoldDB" id="A0A1Y2HXW7"/>
<dbReference type="InterPro" id="IPR052030">
    <property type="entry name" value="Peptidase_M20/M20A_hydrolases"/>
</dbReference>
<dbReference type="STRING" id="765915.A0A1Y2HXW7"/>
<keyword evidence="5" id="KW-1185">Reference proteome</keyword>
<organism evidence="4 5">
    <name type="scientific">Catenaria anguillulae PL171</name>
    <dbReference type="NCBI Taxonomy" id="765915"/>
    <lineage>
        <taxon>Eukaryota</taxon>
        <taxon>Fungi</taxon>
        <taxon>Fungi incertae sedis</taxon>
        <taxon>Blastocladiomycota</taxon>
        <taxon>Blastocladiomycetes</taxon>
        <taxon>Blastocladiales</taxon>
        <taxon>Catenariaceae</taxon>
        <taxon>Catenaria</taxon>
    </lineage>
</organism>
<protein>
    <recommendedName>
        <fullName evidence="3">Peptidase M20 dimerisation domain-containing protein</fullName>
    </recommendedName>
</protein>
<dbReference type="InterPro" id="IPR002933">
    <property type="entry name" value="Peptidase_M20"/>
</dbReference>
<evidence type="ECO:0000313" key="5">
    <source>
        <dbReference type="Proteomes" id="UP000193411"/>
    </source>
</evidence>
<dbReference type="FunFam" id="3.30.70.360:FF:000004">
    <property type="entry name" value="Peptidase M20 domain-containing protein 2"/>
    <property type="match status" value="1"/>
</dbReference>
<dbReference type="InterPro" id="IPR017439">
    <property type="entry name" value="Amidohydrolase"/>
</dbReference>
<dbReference type="EMBL" id="MCFL01000007">
    <property type="protein sequence ID" value="ORZ38784.1"/>
    <property type="molecule type" value="Genomic_DNA"/>
</dbReference>
<comment type="caution">
    <text evidence="4">The sequence shown here is derived from an EMBL/GenBank/DDBJ whole genome shotgun (WGS) entry which is preliminary data.</text>
</comment>
<dbReference type="Proteomes" id="UP000193411">
    <property type="component" value="Unassembled WGS sequence"/>
</dbReference>
<dbReference type="Gene3D" id="3.30.70.360">
    <property type="match status" value="1"/>
</dbReference>
<evidence type="ECO:0000256" key="2">
    <source>
        <dbReference type="SAM" id="MobiDB-lite"/>
    </source>
</evidence>
<dbReference type="Pfam" id="PF07687">
    <property type="entry name" value="M20_dimer"/>
    <property type="match status" value="1"/>
</dbReference>